<evidence type="ECO:0000313" key="1">
    <source>
        <dbReference type="EMBL" id="MCM1989354.1"/>
    </source>
</evidence>
<reference evidence="1" key="2">
    <citation type="submission" date="2021-04" db="EMBL/GenBank/DDBJ databases">
        <authorList>
            <person name="Dong X."/>
        </authorList>
    </citation>
    <scope>NUCLEOTIDE SEQUENCE</scope>
    <source>
        <strain evidence="1">ZWT</strain>
    </source>
</reference>
<accession>A0A9J6NY25</accession>
<dbReference type="Proteomes" id="UP001056429">
    <property type="component" value="Unassembled WGS sequence"/>
</dbReference>
<dbReference type="RefSeq" id="WP_250858352.1">
    <property type="nucleotide sequence ID" value="NZ_JAGSOJ010000001.1"/>
</dbReference>
<dbReference type="EMBL" id="JAGSOJ010000001">
    <property type="protein sequence ID" value="MCM1989354.1"/>
    <property type="molecule type" value="Genomic_DNA"/>
</dbReference>
<name>A0A9J6NY25_9CLOT</name>
<proteinExistence type="predicted"/>
<comment type="caution">
    <text evidence="1">The sequence shown here is derived from an EMBL/GenBank/DDBJ whole genome shotgun (WGS) entry which is preliminary data.</text>
</comment>
<gene>
    <name evidence="1" type="ORF">KDK92_06350</name>
</gene>
<sequence length="168" mass="19591">MHVNQTLQKELELIGEDNFRKKYTDNGHFFHGIEILELRDGKVEIINMNMIELIMLDVISQKKDIEVIVNQKGYIFERLDGKQVGLYTKPSKINQMKADLREIYCNQGHSDMAICKLLKLSDIELMESRLLLDVVGVSLEYYRKIRKPLTFEKTSCLIKELLTLEKAV</sequence>
<evidence type="ECO:0000313" key="2">
    <source>
        <dbReference type="Proteomes" id="UP001056429"/>
    </source>
</evidence>
<dbReference type="AlphaFoldDB" id="A0A9J6NY25"/>
<protein>
    <submittedName>
        <fullName evidence="1">Uncharacterized protein</fullName>
    </submittedName>
</protein>
<keyword evidence="2" id="KW-1185">Reference proteome</keyword>
<reference evidence="1" key="1">
    <citation type="journal article" date="2021" name="mSystems">
        <title>Bacteria and Archaea Synergistically Convert Glycine Betaine to Biogenic Methane in the Formosa Cold Seep of the South China Sea.</title>
        <authorList>
            <person name="Li L."/>
            <person name="Zhang W."/>
            <person name="Zhang S."/>
            <person name="Song L."/>
            <person name="Sun Q."/>
            <person name="Zhang H."/>
            <person name="Xiang H."/>
            <person name="Dong X."/>
        </authorList>
    </citation>
    <scope>NUCLEOTIDE SEQUENCE</scope>
    <source>
        <strain evidence="1">ZWT</strain>
    </source>
</reference>
<organism evidence="1 2">
    <name type="scientific">Oceanirhabdus seepicola</name>
    <dbReference type="NCBI Taxonomy" id="2828781"/>
    <lineage>
        <taxon>Bacteria</taxon>
        <taxon>Bacillati</taxon>
        <taxon>Bacillota</taxon>
        <taxon>Clostridia</taxon>
        <taxon>Eubacteriales</taxon>
        <taxon>Clostridiaceae</taxon>
        <taxon>Oceanirhabdus</taxon>
    </lineage>
</organism>